<dbReference type="InterPro" id="IPR023393">
    <property type="entry name" value="START-like_dom_sf"/>
</dbReference>
<sequence length="160" mass="18652">MKFEHLVEINDLLNPLAYFITREQLWRGLILRAEAPKMFIPYLDEALIADRSDVSMQRTLKYGALEVRDSVTFEHQQHVHYAVPAQGEITASTLRMQIEEPQDQRLFLRFIYDDGMPEAQDQESKMYNDYRKSAYQEADIDTVKVIRELAEAGRLDALPS</sequence>
<evidence type="ECO:0000313" key="1">
    <source>
        <dbReference type="EMBL" id="MBC3933935.1"/>
    </source>
</evidence>
<organism evidence="1 2">
    <name type="scientific">Undibacterium rugosum</name>
    <dbReference type="NCBI Taxonomy" id="2762291"/>
    <lineage>
        <taxon>Bacteria</taxon>
        <taxon>Pseudomonadati</taxon>
        <taxon>Pseudomonadota</taxon>
        <taxon>Betaproteobacteria</taxon>
        <taxon>Burkholderiales</taxon>
        <taxon>Oxalobacteraceae</taxon>
        <taxon>Undibacterium</taxon>
    </lineage>
</organism>
<reference evidence="1" key="1">
    <citation type="submission" date="2020-08" db="EMBL/GenBank/DDBJ databases">
        <title>Novel species isolated from subtropical streams in China.</title>
        <authorList>
            <person name="Lu H."/>
        </authorList>
    </citation>
    <scope>NUCLEOTIDE SEQUENCE</scope>
    <source>
        <strain evidence="1">CY7W</strain>
    </source>
</reference>
<protein>
    <submittedName>
        <fullName evidence="1">DUF1857 family protein</fullName>
    </submittedName>
</protein>
<dbReference type="CDD" id="cd08863">
    <property type="entry name" value="SRPBCC_DUF1857"/>
    <property type="match status" value="1"/>
</dbReference>
<dbReference type="Gene3D" id="3.30.530.20">
    <property type="match status" value="1"/>
</dbReference>
<dbReference type="AlphaFoldDB" id="A0A923KY12"/>
<dbReference type="EMBL" id="JACOGG010000001">
    <property type="protein sequence ID" value="MBC3933935.1"/>
    <property type="molecule type" value="Genomic_DNA"/>
</dbReference>
<name>A0A923KY12_9BURK</name>
<proteinExistence type="predicted"/>
<evidence type="ECO:0000313" key="2">
    <source>
        <dbReference type="Proteomes" id="UP000612361"/>
    </source>
</evidence>
<accession>A0A923KY12</accession>
<dbReference type="InterPro" id="IPR015075">
    <property type="entry name" value="AtaL"/>
</dbReference>
<keyword evidence="2" id="KW-1185">Reference proteome</keyword>
<dbReference type="RefSeq" id="WP_186879569.1">
    <property type="nucleotide sequence ID" value="NZ_JACOGG010000001.1"/>
</dbReference>
<dbReference type="Proteomes" id="UP000612361">
    <property type="component" value="Unassembled WGS sequence"/>
</dbReference>
<gene>
    <name evidence="1" type="ORF">H8K47_01055</name>
</gene>
<comment type="caution">
    <text evidence="1">The sequence shown here is derived from an EMBL/GenBank/DDBJ whole genome shotgun (WGS) entry which is preliminary data.</text>
</comment>
<dbReference type="Pfam" id="PF08982">
    <property type="entry name" value="AtaL"/>
    <property type="match status" value="1"/>
</dbReference>
<dbReference type="SUPFAM" id="SSF55961">
    <property type="entry name" value="Bet v1-like"/>
    <property type="match status" value="1"/>
</dbReference>